<dbReference type="AlphaFoldDB" id="A0A5C7SNE4"/>
<dbReference type="Pfam" id="PF06080">
    <property type="entry name" value="DUF938"/>
    <property type="match status" value="1"/>
</dbReference>
<dbReference type="EMBL" id="SSFD01000156">
    <property type="protein sequence ID" value="TXH85150.1"/>
    <property type="molecule type" value="Genomic_DNA"/>
</dbReference>
<dbReference type="SUPFAM" id="SSF53335">
    <property type="entry name" value="S-adenosyl-L-methionine-dependent methyltransferases"/>
    <property type="match status" value="1"/>
</dbReference>
<dbReference type="PANTHER" id="PTHR20974:SF0">
    <property type="entry name" value="UPF0585 PROTEIN CG18661"/>
    <property type="match status" value="1"/>
</dbReference>
<dbReference type="Proteomes" id="UP000321192">
    <property type="component" value="Unassembled WGS sequence"/>
</dbReference>
<proteinExistence type="predicted"/>
<dbReference type="PANTHER" id="PTHR20974">
    <property type="entry name" value="UPF0585 PROTEIN CG18661"/>
    <property type="match status" value="1"/>
</dbReference>
<dbReference type="Gene3D" id="3.40.50.150">
    <property type="entry name" value="Vaccinia Virus protein VP39"/>
    <property type="match status" value="1"/>
</dbReference>
<protein>
    <submittedName>
        <fullName evidence="1">DUF938 domain-containing protein</fullName>
    </submittedName>
</protein>
<sequence length="209" mass="22195">MPTLDRRQFSPSAARNRGPILAVLQRVLPVDGLVLELGSGTGEHAVHFARHLPALRWQPSDADPAALASITDWVAHSGLPNLLAPVCFDLAATPWPVAAADAIVAINVLHYSPWESTPALFAGAAAVVPEGGVVVCYGPYRRGGAHTAPSNADFDEWLRSVDARFAVRDLEAVETEARRCGFGLEAVVDMPANNFSLVFRRGGGLGVRA</sequence>
<reference evidence="1 2" key="1">
    <citation type="submission" date="2018-09" db="EMBL/GenBank/DDBJ databases">
        <title>Metagenome Assembled Genomes from an Advanced Water Purification Facility.</title>
        <authorList>
            <person name="Stamps B.W."/>
            <person name="Spear J.R."/>
        </authorList>
    </citation>
    <scope>NUCLEOTIDE SEQUENCE [LARGE SCALE GENOMIC DNA]</scope>
    <source>
        <strain evidence="1">Bin_27_1</strain>
    </source>
</reference>
<dbReference type="InterPro" id="IPR029063">
    <property type="entry name" value="SAM-dependent_MTases_sf"/>
</dbReference>
<gene>
    <name evidence="1" type="ORF">E6Q80_10145</name>
</gene>
<comment type="caution">
    <text evidence="1">The sequence shown here is derived from an EMBL/GenBank/DDBJ whole genome shotgun (WGS) entry which is preliminary data.</text>
</comment>
<name>A0A5C7SNE4_THASP</name>
<organism evidence="1 2">
    <name type="scientific">Thauera aminoaromatica</name>
    <dbReference type="NCBI Taxonomy" id="164330"/>
    <lineage>
        <taxon>Bacteria</taxon>
        <taxon>Pseudomonadati</taxon>
        <taxon>Pseudomonadota</taxon>
        <taxon>Betaproteobacteria</taxon>
        <taxon>Rhodocyclales</taxon>
        <taxon>Zoogloeaceae</taxon>
        <taxon>Thauera</taxon>
    </lineage>
</organism>
<accession>A0A5C7SNE4</accession>
<dbReference type="RefSeq" id="WP_276658584.1">
    <property type="nucleotide sequence ID" value="NZ_SSFD01000156.1"/>
</dbReference>
<dbReference type="InterPro" id="IPR010342">
    <property type="entry name" value="DUF938"/>
</dbReference>
<evidence type="ECO:0000313" key="2">
    <source>
        <dbReference type="Proteomes" id="UP000321192"/>
    </source>
</evidence>
<evidence type="ECO:0000313" key="1">
    <source>
        <dbReference type="EMBL" id="TXH85150.1"/>
    </source>
</evidence>